<dbReference type="KEGG" id="ngr:NAEGRDRAFT_47183"/>
<proteinExistence type="predicted"/>
<feature type="compositionally biased region" description="Low complexity" evidence="1">
    <location>
        <begin position="31"/>
        <end position="44"/>
    </location>
</feature>
<feature type="compositionally biased region" description="Polar residues" evidence="1">
    <location>
        <begin position="58"/>
        <end position="69"/>
    </location>
</feature>
<keyword evidence="3" id="KW-1185">Reference proteome</keyword>
<accession>D2V725</accession>
<gene>
    <name evidence="2" type="ORF">NAEGRDRAFT_47183</name>
</gene>
<evidence type="ECO:0000256" key="1">
    <source>
        <dbReference type="SAM" id="MobiDB-lite"/>
    </source>
</evidence>
<dbReference type="AlphaFoldDB" id="D2V725"/>
<name>D2V725_NAEGR</name>
<feature type="compositionally biased region" description="Basic and acidic residues" evidence="1">
    <location>
        <begin position="1"/>
        <end position="12"/>
    </location>
</feature>
<sequence length="131" mass="15068">MADLTELERDIMAEWDSPATTNENNNTMEQSSSEDNTNSESDSTNPEKKKRKIDHLNVDTTNENGNNLEPSLDLPTTPSTTPTLPSVEEHEPKEEYVKKEEYDKLIKVHTETITKLTHEFKLVTEEFKKEM</sequence>
<dbReference type="InParanoid" id="D2V725"/>
<feature type="compositionally biased region" description="Low complexity" evidence="1">
    <location>
        <begin position="70"/>
        <end position="86"/>
    </location>
</feature>
<feature type="compositionally biased region" description="Basic and acidic residues" evidence="1">
    <location>
        <begin position="87"/>
        <end position="96"/>
    </location>
</feature>
<protein>
    <submittedName>
        <fullName evidence="2">Predicted protein</fullName>
    </submittedName>
</protein>
<reference evidence="2 3" key="1">
    <citation type="journal article" date="2010" name="Cell">
        <title>The genome of Naegleria gruberi illuminates early eukaryotic versatility.</title>
        <authorList>
            <person name="Fritz-Laylin L.K."/>
            <person name="Prochnik S.E."/>
            <person name="Ginger M.L."/>
            <person name="Dacks J.B."/>
            <person name="Carpenter M.L."/>
            <person name="Field M.C."/>
            <person name="Kuo A."/>
            <person name="Paredez A."/>
            <person name="Chapman J."/>
            <person name="Pham J."/>
            <person name="Shu S."/>
            <person name="Neupane R."/>
            <person name="Cipriano M."/>
            <person name="Mancuso J."/>
            <person name="Tu H."/>
            <person name="Salamov A."/>
            <person name="Lindquist E."/>
            <person name="Shapiro H."/>
            <person name="Lucas S."/>
            <person name="Grigoriev I.V."/>
            <person name="Cande W.Z."/>
            <person name="Fulton C."/>
            <person name="Rokhsar D.S."/>
            <person name="Dawson S.C."/>
        </authorList>
    </citation>
    <scope>NUCLEOTIDE SEQUENCE [LARGE SCALE GENOMIC DNA]</scope>
    <source>
        <strain evidence="2 3">NEG-M</strain>
    </source>
</reference>
<feature type="region of interest" description="Disordered" evidence="1">
    <location>
        <begin position="1"/>
        <end position="96"/>
    </location>
</feature>
<dbReference type="RefSeq" id="XP_002680040.1">
    <property type="nucleotide sequence ID" value="XM_002679994.1"/>
</dbReference>
<evidence type="ECO:0000313" key="2">
    <source>
        <dbReference type="EMBL" id="EFC47296.1"/>
    </source>
</evidence>
<feature type="compositionally biased region" description="Polar residues" evidence="1">
    <location>
        <begin position="18"/>
        <end position="30"/>
    </location>
</feature>
<dbReference type="Proteomes" id="UP000006671">
    <property type="component" value="Unassembled WGS sequence"/>
</dbReference>
<dbReference type="EMBL" id="GG738855">
    <property type="protein sequence ID" value="EFC47296.1"/>
    <property type="molecule type" value="Genomic_DNA"/>
</dbReference>
<organism evidence="3">
    <name type="scientific">Naegleria gruberi</name>
    <name type="common">Amoeba</name>
    <dbReference type="NCBI Taxonomy" id="5762"/>
    <lineage>
        <taxon>Eukaryota</taxon>
        <taxon>Discoba</taxon>
        <taxon>Heterolobosea</taxon>
        <taxon>Tetramitia</taxon>
        <taxon>Eutetramitia</taxon>
        <taxon>Vahlkampfiidae</taxon>
        <taxon>Naegleria</taxon>
    </lineage>
</organism>
<evidence type="ECO:0000313" key="3">
    <source>
        <dbReference type="Proteomes" id="UP000006671"/>
    </source>
</evidence>
<dbReference type="GeneID" id="8848950"/>
<dbReference type="VEuPathDB" id="AmoebaDB:NAEGRDRAFT_47183"/>